<name>A0A3A8K654_9BACT</name>
<dbReference type="Pfam" id="PF16571">
    <property type="entry name" value="FBP_C"/>
    <property type="match status" value="1"/>
</dbReference>
<feature type="domain" description="Elongation factor G-binding protein C-terminal treble-clef zinc-finger" evidence="1">
    <location>
        <begin position="16"/>
        <end position="144"/>
    </location>
</feature>
<organism evidence="2 3">
    <name type="scientific">Corallococcus carmarthensis</name>
    <dbReference type="NCBI Taxonomy" id="2316728"/>
    <lineage>
        <taxon>Bacteria</taxon>
        <taxon>Pseudomonadati</taxon>
        <taxon>Myxococcota</taxon>
        <taxon>Myxococcia</taxon>
        <taxon>Myxococcales</taxon>
        <taxon>Cystobacterineae</taxon>
        <taxon>Myxococcaceae</taxon>
        <taxon>Corallococcus</taxon>
    </lineage>
</organism>
<dbReference type="EMBL" id="RAWE01000038">
    <property type="protein sequence ID" value="RKH03633.1"/>
    <property type="molecule type" value="Genomic_DNA"/>
</dbReference>
<reference evidence="3" key="1">
    <citation type="submission" date="2018-09" db="EMBL/GenBank/DDBJ databases">
        <authorList>
            <person name="Livingstone P.G."/>
            <person name="Whitworth D.E."/>
        </authorList>
    </citation>
    <scope>NUCLEOTIDE SEQUENCE [LARGE SCALE GENOMIC DNA]</scope>
    <source>
        <strain evidence="3">CA043D</strain>
    </source>
</reference>
<accession>A0A3A8K654</accession>
<evidence type="ECO:0000313" key="3">
    <source>
        <dbReference type="Proteomes" id="UP000268313"/>
    </source>
</evidence>
<comment type="caution">
    <text evidence="2">The sequence shown here is derived from an EMBL/GenBank/DDBJ whole genome shotgun (WGS) entry which is preliminary data.</text>
</comment>
<gene>
    <name evidence="2" type="ORF">D7X32_13325</name>
</gene>
<evidence type="ECO:0000313" key="2">
    <source>
        <dbReference type="EMBL" id="RKH03633.1"/>
    </source>
</evidence>
<dbReference type="AlphaFoldDB" id="A0A3A8K654"/>
<proteinExistence type="predicted"/>
<protein>
    <recommendedName>
        <fullName evidence="1">Elongation factor G-binding protein C-terminal treble-clef zinc-finger domain-containing protein</fullName>
    </recommendedName>
</protein>
<dbReference type="Proteomes" id="UP000268313">
    <property type="component" value="Unassembled WGS sequence"/>
</dbReference>
<sequence length="156" mass="17598">MFRIESEKELLRAFRSRDRKYVELPKGTRLPLFVRDYLAWVDPYGVRVFLVFVAPGGKTPTGIAFRRDQQGDPTLAPKMCDWCMTPTGAEVGLLTTDVDSKRRVGVIVCLDLRCGERLEALADRSGRSVLDDKARLIERMARFAHEALGLEPGAEE</sequence>
<dbReference type="RefSeq" id="WP_120602913.1">
    <property type="nucleotide sequence ID" value="NZ_RAWE01000038.1"/>
</dbReference>
<keyword evidence="3" id="KW-1185">Reference proteome</keyword>
<evidence type="ECO:0000259" key="1">
    <source>
        <dbReference type="Pfam" id="PF16571"/>
    </source>
</evidence>
<dbReference type="InterPro" id="IPR032330">
    <property type="entry name" value="EF-G-binding_C"/>
</dbReference>
<dbReference type="OrthoDB" id="5381823at2"/>